<dbReference type="OMA" id="HANTCIC"/>
<evidence type="ECO:0000313" key="4">
    <source>
        <dbReference type="RefSeq" id="XP_016481241.1"/>
    </source>
</evidence>
<dbReference type="OrthoDB" id="10334283at2759"/>
<dbReference type="InterPro" id="IPR054722">
    <property type="entry name" value="PolX-like_BBD"/>
</dbReference>
<dbReference type="PANTHER" id="PTHR34222">
    <property type="entry name" value="GAG_PRE-INTEGRS DOMAIN-CONTAINING PROTEIN"/>
    <property type="match status" value="1"/>
</dbReference>
<evidence type="ECO:0000259" key="3">
    <source>
        <dbReference type="Pfam" id="PF22936"/>
    </source>
</evidence>
<dbReference type="KEGG" id="nta:107802288"/>
<feature type="region of interest" description="Disordered" evidence="1">
    <location>
        <begin position="291"/>
        <end position="314"/>
    </location>
</feature>
<organism evidence="4">
    <name type="scientific">Nicotiana tabacum</name>
    <name type="common">Common tobacco</name>
    <dbReference type="NCBI Taxonomy" id="4097"/>
    <lineage>
        <taxon>Eukaryota</taxon>
        <taxon>Viridiplantae</taxon>
        <taxon>Streptophyta</taxon>
        <taxon>Embryophyta</taxon>
        <taxon>Tracheophyta</taxon>
        <taxon>Spermatophyta</taxon>
        <taxon>Magnoliopsida</taxon>
        <taxon>eudicotyledons</taxon>
        <taxon>Gunneridae</taxon>
        <taxon>Pentapetalae</taxon>
        <taxon>asterids</taxon>
        <taxon>lamiids</taxon>
        <taxon>Solanales</taxon>
        <taxon>Solanaceae</taxon>
        <taxon>Nicotianoideae</taxon>
        <taxon>Nicotianeae</taxon>
        <taxon>Nicotiana</taxon>
    </lineage>
</organism>
<accession>A0A1S4AX93</accession>
<dbReference type="Pfam" id="PF14244">
    <property type="entry name" value="Retrotran_gag_3"/>
    <property type="match status" value="1"/>
</dbReference>
<evidence type="ECO:0000259" key="2">
    <source>
        <dbReference type="Pfam" id="PF14244"/>
    </source>
</evidence>
<sequence>MTNGSSSTTADSEFTPRASSPLFLHSSDIPGMSLVAVPFSGYGFGGWKRSIIVSLLARNKIAFIDGSFPKPTVGSPESKQWDRCNNIVISWLTSSLTPEIAESVQYSDTGPLDIASYFNKLNKLWDELGTMGSNHANTCICAVKEGLLRDDEENKVHQFLMGLNKTYITVRSNILMMNPLPSLDNVCNILLQDEKQRQKTLNTHFTPDLASFNANTTTPTRFPLHFQSQGQYTQKVNFDSPNQRLVSNQNKDLFCKYCKKSGHTIDKCYKLIGFPQGFKFTKGKRFGIGANVESSTSENSNSPTTSGSNGPVSGIPGLTMEQYSQLLTLPQQSSLVDSNPQPNFVGSANFAGSNLSLPEFNGVAAYSTCVLTSVARSVWIVDSGATDHMTSVKELLFDITPLRVPYLVTIPNGYKVKVKCTRSLTLNSSFVLHQDLSRKKLLVLGRLDQGLYKLHHLSTSSPSGCALNNIV</sequence>
<dbReference type="PaxDb" id="4097-A0A1S4AX93"/>
<dbReference type="PANTHER" id="PTHR34222:SF33">
    <property type="entry name" value="RETROTRANSPOSON GAG DOMAIN-CONTAINING PROTEIN"/>
    <property type="match status" value="1"/>
</dbReference>
<feature type="compositionally biased region" description="Low complexity" evidence="1">
    <location>
        <begin position="293"/>
        <end position="311"/>
    </location>
</feature>
<feature type="domain" description="Retrovirus-related Pol polyprotein from transposon TNT 1-94-like beta-barrel" evidence="3">
    <location>
        <begin position="379"/>
        <end position="426"/>
    </location>
</feature>
<gene>
    <name evidence="4" type="primary">LOC107802288</name>
</gene>
<evidence type="ECO:0000256" key="1">
    <source>
        <dbReference type="SAM" id="MobiDB-lite"/>
    </source>
</evidence>
<dbReference type="RefSeq" id="XP_016481241.1">
    <property type="nucleotide sequence ID" value="XM_016625755.1"/>
</dbReference>
<dbReference type="Pfam" id="PF22936">
    <property type="entry name" value="Pol_BBD"/>
    <property type="match status" value="1"/>
</dbReference>
<proteinExistence type="predicted"/>
<feature type="domain" description="Retrotransposon Copia-like N-terminal" evidence="2">
    <location>
        <begin position="25"/>
        <end position="72"/>
    </location>
</feature>
<protein>
    <recommendedName>
        <fullName evidence="5">Retrotransposon Copia-like N-terminal domain-containing protein</fullName>
    </recommendedName>
</protein>
<dbReference type="AlphaFoldDB" id="A0A1S4AX93"/>
<evidence type="ECO:0008006" key="5">
    <source>
        <dbReference type="Google" id="ProtNLM"/>
    </source>
</evidence>
<dbReference type="InterPro" id="IPR029472">
    <property type="entry name" value="Copia-like_N"/>
</dbReference>
<name>A0A1S4AX93_TOBAC</name>
<reference evidence="4" key="1">
    <citation type="submission" date="2025-08" db="UniProtKB">
        <authorList>
            <consortium name="RefSeq"/>
        </authorList>
    </citation>
    <scope>IDENTIFICATION</scope>
</reference>